<dbReference type="GO" id="GO:0051745">
    <property type="term" value="F:4-hydroxy-3-methylbut-2-enyl diphosphate reductase activity"/>
    <property type="evidence" value="ECO:0007669"/>
    <property type="project" value="UniProtKB-UniRule"/>
</dbReference>
<dbReference type="PROSITE" id="PS50126">
    <property type="entry name" value="S1"/>
    <property type="match status" value="4"/>
</dbReference>
<feature type="domain" description="S1 motif" evidence="7">
    <location>
        <begin position="470"/>
        <end position="538"/>
    </location>
</feature>
<dbReference type="PANTHER" id="PTHR30426:SF0">
    <property type="entry name" value="4-HYDROXY-3-METHYLBUT-2-ENYL DIPHOSPHATE REDUCTASE"/>
    <property type="match status" value="1"/>
</dbReference>
<evidence type="ECO:0000256" key="4">
    <source>
        <dbReference type="ARBA" id="ARBA00023014"/>
    </source>
</evidence>
<evidence type="ECO:0000256" key="3">
    <source>
        <dbReference type="ARBA" id="ARBA00023004"/>
    </source>
</evidence>
<dbReference type="InterPro" id="IPR012340">
    <property type="entry name" value="NA-bd_OB-fold"/>
</dbReference>
<evidence type="ECO:0000256" key="6">
    <source>
        <dbReference type="SAM" id="MobiDB-lite"/>
    </source>
</evidence>
<evidence type="ECO:0000256" key="1">
    <source>
        <dbReference type="ARBA" id="ARBA00022485"/>
    </source>
</evidence>
<accession>A0A926DSL1</accession>
<keyword evidence="2 5" id="KW-0479">Metal-binding</keyword>
<comment type="function">
    <text evidence="5">Catalyzes the conversion of 1-hydroxy-2-methyl-2-(E)-butenyl 4-diphosphate (HMBPP) into a mixture of isopentenyl diphosphate (IPP) and dimethylallyl diphosphate (DMAPP). Acts in the terminal step of the DOXP/MEP pathway for isoprenoid precursor biosynthesis.</text>
</comment>
<dbReference type="RefSeq" id="WP_177720324.1">
    <property type="nucleotide sequence ID" value="NZ_JACRSQ010000006.1"/>
</dbReference>
<dbReference type="GO" id="GO:0016114">
    <property type="term" value="P:terpenoid biosynthetic process"/>
    <property type="evidence" value="ECO:0007669"/>
    <property type="project" value="UniProtKB-UniRule"/>
</dbReference>
<feature type="binding site" evidence="5">
    <location>
        <position position="75"/>
    </location>
    <ligand>
        <name>(2E)-4-hydroxy-3-methylbut-2-enyl diphosphate</name>
        <dbReference type="ChEBI" id="CHEBI:128753"/>
    </ligand>
</feature>
<proteinExistence type="inferred from homology"/>
<feature type="binding site" evidence="5">
    <location>
        <position position="125"/>
    </location>
    <ligand>
        <name>(2E)-4-hydroxy-3-methylbut-2-enyl diphosphate</name>
        <dbReference type="ChEBI" id="CHEBI:128753"/>
    </ligand>
</feature>
<keyword evidence="8" id="KW-0687">Ribonucleoprotein</keyword>
<comment type="catalytic activity">
    <reaction evidence="5">
        <text>dimethylallyl diphosphate + 2 oxidized [2Fe-2S]-[ferredoxin] + H2O = (2E)-4-hydroxy-3-methylbut-2-enyl diphosphate + 2 reduced [2Fe-2S]-[ferredoxin] + 2 H(+)</text>
        <dbReference type="Rhea" id="RHEA:24825"/>
        <dbReference type="Rhea" id="RHEA-COMP:10000"/>
        <dbReference type="Rhea" id="RHEA-COMP:10001"/>
        <dbReference type="ChEBI" id="CHEBI:15377"/>
        <dbReference type="ChEBI" id="CHEBI:15378"/>
        <dbReference type="ChEBI" id="CHEBI:33737"/>
        <dbReference type="ChEBI" id="CHEBI:33738"/>
        <dbReference type="ChEBI" id="CHEBI:57623"/>
        <dbReference type="ChEBI" id="CHEBI:128753"/>
        <dbReference type="EC" id="1.17.7.4"/>
    </reaction>
</comment>
<dbReference type="GO" id="GO:0005737">
    <property type="term" value="C:cytoplasm"/>
    <property type="evidence" value="ECO:0007669"/>
    <property type="project" value="UniProtKB-ARBA"/>
</dbReference>
<feature type="binding site" evidence="5">
    <location>
        <position position="12"/>
    </location>
    <ligand>
        <name>[4Fe-4S] cluster</name>
        <dbReference type="ChEBI" id="CHEBI:49883"/>
    </ligand>
</feature>
<dbReference type="GO" id="GO:0046872">
    <property type="term" value="F:metal ion binding"/>
    <property type="evidence" value="ECO:0007669"/>
    <property type="project" value="UniProtKB-KW"/>
</dbReference>
<dbReference type="GO" id="GO:0005840">
    <property type="term" value="C:ribosome"/>
    <property type="evidence" value="ECO:0007669"/>
    <property type="project" value="UniProtKB-KW"/>
</dbReference>
<dbReference type="PANTHER" id="PTHR30426">
    <property type="entry name" value="4-HYDROXY-3-METHYLBUT-2-ENYL DIPHOSPHATE REDUCTASE"/>
    <property type="match status" value="1"/>
</dbReference>
<feature type="binding site" evidence="5">
    <location>
        <position position="42"/>
    </location>
    <ligand>
        <name>isopentenyl diphosphate</name>
        <dbReference type="ChEBI" id="CHEBI:128769"/>
    </ligand>
</feature>
<dbReference type="SUPFAM" id="SSF50249">
    <property type="entry name" value="Nucleic acid-binding proteins"/>
    <property type="match status" value="4"/>
</dbReference>
<comment type="caution">
    <text evidence="8">The sequence shown here is derived from an EMBL/GenBank/DDBJ whole genome shotgun (WGS) entry which is preliminary data.</text>
</comment>
<feature type="binding site" evidence="5">
    <location>
        <position position="223"/>
    </location>
    <ligand>
        <name>dimethylallyl diphosphate</name>
        <dbReference type="ChEBI" id="CHEBI:57623"/>
    </ligand>
</feature>
<feature type="binding site" evidence="5">
    <location>
        <position position="221"/>
    </location>
    <ligand>
        <name>isopentenyl diphosphate</name>
        <dbReference type="ChEBI" id="CHEBI:128769"/>
    </ligand>
</feature>
<dbReference type="CDD" id="cd13944">
    <property type="entry name" value="lytB_ispH"/>
    <property type="match status" value="1"/>
</dbReference>
<dbReference type="FunFam" id="2.40.50.140:FF:000051">
    <property type="entry name" value="RNA-binding transcriptional accessory protein"/>
    <property type="match status" value="1"/>
</dbReference>
<feature type="binding site" evidence="5">
    <location>
        <position position="42"/>
    </location>
    <ligand>
        <name>dimethylallyl diphosphate</name>
        <dbReference type="ChEBI" id="CHEBI:57623"/>
    </ligand>
</feature>
<dbReference type="CDD" id="cd05688">
    <property type="entry name" value="S1_RPS1_repeat_ec3"/>
    <property type="match status" value="2"/>
</dbReference>
<evidence type="ECO:0000256" key="5">
    <source>
        <dbReference type="HAMAP-Rule" id="MF_00191"/>
    </source>
</evidence>
<feature type="binding site" evidence="5">
    <location>
        <position position="222"/>
    </location>
    <ligand>
        <name>isopentenyl diphosphate</name>
        <dbReference type="ChEBI" id="CHEBI:128769"/>
    </ligand>
</feature>
<feature type="binding site" evidence="5">
    <location>
        <position position="125"/>
    </location>
    <ligand>
        <name>dimethylallyl diphosphate</name>
        <dbReference type="ChEBI" id="CHEBI:57623"/>
    </ligand>
</feature>
<comment type="cofactor">
    <cofactor evidence="5">
        <name>[4Fe-4S] cluster</name>
        <dbReference type="ChEBI" id="CHEBI:49883"/>
    </cofactor>
    <text evidence="5">Binds 1 [4Fe-4S] cluster per subunit.</text>
</comment>
<comment type="similarity">
    <text evidence="5">Belongs to the IspH family.</text>
</comment>
<feature type="binding site" evidence="5">
    <location>
        <position position="223"/>
    </location>
    <ligand>
        <name>isopentenyl diphosphate</name>
        <dbReference type="ChEBI" id="CHEBI:128769"/>
    </ligand>
</feature>
<dbReference type="SMART" id="SM00316">
    <property type="entry name" value="S1"/>
    <property type="match status" value="4"/>
</dbReference>
<dbReference type="InterPro" id="IPR003029">
    <property type="entry name" value="S1_domain"/>
</dbReference>
<feature type="domain" description="S1 motif" evidence="7">
    <location>
        <begin position="555"/>
        <end position="624"/>
    </location>
</feature>
<feature type="binding site" evidence="5">
    <location>
        <position position="42"/>
    </location>
    <ligand>
        <name>(2E)-4-hydroxy-3-methylbut-2-enyl diphosphate</name>
        <dbReference type="ChEBI" id="CHEBI:128753"/>
    </ligand>
</feature>
<dbReference type="GO" id="GO:0003729">
    <property type="term" value="F:mRNA binding"/>
    <property type="evidence" value="ECO:0007669"/>
    <property type="project" value="UniProtKB-ARBA"/>
</dbReference>
<feature type="binding site" evidence="5">
    <location>
        <position position="221"/>
    </location>
    <ligand>
        <name>dimethylallyl diphosphate</name>
        <dbReference type="ChEBI" id="CHEBI:57623"/>
    </ligand>
</feature>
<feature type="binding site" evidence="5">
    <location>
        <position position="97"/>
    </location>
    <ligand>
        <name>[4Fe-4S] cluster</name>
        <dbReference type="ChEBI" id="CHEBI:49883"/>
    </ligand>
</feature>
<keyword evidence="4 5" id="KW-0411">Iron-sulfur</keyword>
<evidence type="ECO:0000259" key="7">
    <source>
        <dbReference type="PROSITE" id="PS50126"/>
    </source>
</evidence>
<comment type="pathway">
    <text evidence="5">Isoprenoid biosynthesis; isopentenyl diphosphate biosynthesis via DXP pathway; isopentenyl diphosphate from 1-deoxy-D-xylulose 5-phosphate: step 6/6.</text>
</comment>
<sequence>MTIQVAKTAGFCFGVRNALELVEKRAAEKNGKTLYTIGPLIHNPDVVARLEGQGVKTVADVSELGAGDEAAIRAHGVGEAVYRRLEEQQVDILDATCPYVKKIHNIVREESLAGCPVIILGNPEHPEVKGIQGWCQNDCFIIQSEEDFGKLPQRKEQEICLVAQTTFNIFKFQKIVEKLREIGYNLRVFPTICKSTHEHQQEAIDLAEQVDVMIVIGGKHSSNTRKLYELCLQRCPKALYIENAQELSPEEIRSMKMEKVGITAGASTPNFIMQEVIRKMSEINTFEELLNESFKEVHSRDIVTGTVVQVTDSEIVLNIGYKCDGTMTREEYGGTDAPLTEQVKVGDVMEVLVVKVGDSEILLSRRRLLQDKTYAELEEAFETKAILTGTVQEAFDNGVTVQYKGSKVFIPASLADVRRVDLKTLVGQEVQFRIIRLQRKRNRILGDRRSVLLEELNEKREETLKKLEIGARVNGVVKTLTNYCAFVDLGGIDGMLHISEMGWSVVRHPAHVLKEGQQIEVMIKDMDLENRKISLSTKFPETNPWNGAEEKYAVGSIVEGTVVRFADFGAFVELEKGVDALIHISHLSRKFVKQPSDVLTIGERIQAKIIDLDLEQKRISLSLRDLEPEDEAVEIVENPEPEEITEEQE</sequence>
<dbReference type="EMBL" id="JACRSQ010000006">
    <property type="protein sequence ID" value="MBC8543009.1"/>
    <property type="molecule type" value="Genomic_DNA"/>
</dbReference>
<dbReference type="NCBIfam" id="NF000907">
    <property type="entry name" value="PRK00087.1"/>
    <property type="match status" value="1"/>
</dbReference>
<feature type="binding site" evidence="5">
    <location>
        <position position="75"/>
    </location>
    <ligand>
        <name>isopentenyl diphosphate</name>
        <dbReference type="ChEBI" id="CHEBI:128769"/>
    </ligand>
</feature>
<feature type="binding site" evidence="5">
    <location>
        <position position="267"/>
    </location>
    <ligand>
        <name>dimethylallyl diphosphate</name>
        <dbReference type="ChEBI" id="CHEBI:57623"/>
    </ligand>
</feature>
<keyword evidence="1 5" id="KW-0004">4Fe-4S</keyword>
<comment type="pathway">
    <text evidence="5">Isoprenoid biosynthesis; dimethylallyl diphosphate biosynthesis; dimethylallyl diphosphate from (2E)-4-hydroxy-3-methylbutenyl diphosphate: step 1/1.</text>
</comment>
<feature type="binding site" evidence="5">
    <location>
        <position position="267"/>
    </location>
    <ligand>
        <name>(2E)-4-hydroxy-3-methylbut-2-enyl diphosphate</name>
        <dbReference type="ChEBI" id="CHEBI:128753"/>
    </ligand>
</feature>
<gene>
    <name evidence="5" type="primary">ispH</name>
    <name evidence="8" type="ORF">H8730_05575</name>
</gene>
<dbReference type="GO" id="GO:0051539">
    <property type="term" value="F:4 iron, 4 sulfur cluster binding"/>
    <property type="evidence" value="ECO:0007669"/>
    <property type="project" value="UniProtKB-UniRule"/>
</dbReference>
<evidence type="ECO:0000256" key="2">
    <source>
        <dbReference type="ARBA" id="ARBA00022723"/>
    </source>
</evidence>
<evidence type="ECO:0000313" key="8">
    <source>
        <dbReference type="EMBL" id="MBC8543009.1"/>
    </source>
</evidence>
<feature type="binding site" evidence="5">
    <location>
        <position position="221"/>
    </location>
    <ligand>
        <name>(2E)-4-hydroxy-3-methylbut-2-enyl diphosphate</name>
        <dbReference type="ChEBI" id="CHEBI:128753"/>
    </ligand>
</feature>
<feature type="binding site" evidence="5">
    <location>
        <position position="75"/>
    </location>
    <ligand>
        <name>dimethylallyl diphosphate</name>
        <dbReference type="ChEBI" id="CHEBI:57623"/>
    </ligand>
</feature>
<keyword evidence="5" id="KW-0414">Isoprene biosynthesis</keyword>
<feature type="binding site" evidence="5">
    <location>
        <position position="267"/>
    </location>
    <ligand>
        <name>isopentenyl diphosphate</name>
        <dbReference type="ChEBI" id="CHEBI:128769"/>
    </ligand>
</feature>
<feature type="region of interest" description="Disordered" evidence="6">
    <location>
        <begin position="630"/>
        <end position="649"/>
    </location>
</feature>
<comment type="catalytic activity">
    <reaction evidence="5">
        <text>isopentenyl diphosphate + 2 oxidized [2Fe-2S]-[ferredoxin] + H2O = (2E)-4-hydroxy-3-methylbut-2-enyl diphosphate + 2 reduced [2Fe-2S]-[ferredoxin] + 2 H(+)</text>
        <dbReference type="Rhea" id="RHEA:24488"/>
        <dbReference type="Rhea" id="RHEA-COMP:10000"/>
        <dbReference type="Rhea" id="RHEA-COMP:10001"/>
        <dbReference type="ChEBI" id="CHEBI:15377"/>
        <dbReference type="ChEBI" id="CHEBI:15378"/>
        <dbReference type="ChEBI" id="CHEBI:33737"/>
        <dbReference type="ChEBI" id="CHEBI:33738"/>
        <dbReference type="ChEBI" id="CHEBI:128753"/>
        <dbReference type="ChEBI" id="CHEBI:128769"/>
        <dbReference type="EC" id="1.17.7.4"/>
    </reaction>
</comment>
<feature type="binding site" evidence="5">
    <location>
        <position position="193"/>
    </location>
    <ligand>
        <name>[4Fe-4S] cluster</name>
        <dbReference type="ChEBI" id="CHEBI:49883"/>
    </ligand>
</feature>
<evidence type="ECO:0000313" key="9">
    <source>
        <dbReference type="Proteomes" id="UP000657006"/>
    </source>
</evidence>
<dbReference type="Proteomes" id="UP000657006">
    <property type="component" value="Unassembled WGS sequence"/>
</dbReference>
<feature type="binding site" evidence="5">
    <location>
        <position position="222"/>
    </location>
    <ligand>
        <name>dimethylallyl diphosphate</name>
        <dbReference type="ChEBI" id="CHEBI:57623"/>
    </ligand>
</feature>
<feature type="binding site" evidence="5">
    <location>
        <position position="223"/>
    </location>
    <ligand>
        <name>(2E)-4-hydroxy-3-methylbut-2-enyl diphosphate</name>
        <dbReference type="ChEBI" id="CHEBI:128753"/>
    </ligand>
</feature>
<dbReference type="GO" id="GO:0050992">
    <property type="term" value="P:dimethylallyl diphosphate biosynthetic process"/>
    <property type="evidence" value="ECO:0007669"/>
    <property type="project" value="UniProtKB-UniRule"/>
</dbReference>
<protein>
    <recommendedName>
        <fullName evidence="5">4-hydroxy-3-methylbut-2-enyl diphosphate reductase</fullName>
        <shortName evidence="5">HMBPP reductase</shortName>
        <ecNumber evidence="5">1.17.7.4</ecNumber>
    </recommendedName>
</protein>
<keyword evidence="5 8" id="KW-0560">Oxidoreductase</keyword>
<keyword evidence="9" id="KW-1185">Reference proteome</keyword>
<reference evidence="8" key="1">
    <citation type="submission" date="2020-08" db="EMBL/GenBank/DDBJ databases">
        <title>Genome public.</title>
        <authorList>
            <person name="Liu C."/>
            <person name="Sun Q."/>
        </authorList>
    </citation>
    <scope>NUCLEOTIDE SEQUENCE</scope>
    <source>
        <strain evidence="8">NSJ-32</strain>
    </source>
</reference>
<feature type="domain" description="S1 motif" evidence="7">
    <location>
        <begin position="300"/>
        <end position="366"/>
    </location>
</feature>
<dbReference type="HAMAP" id="MF_00191">
    <property type="entry name" value="IspH"/>
    <property type="match status" value="1"/>
</dbReference>
<feature type="domain" description="S1 motif" evidence="7">
    <location>
        <begin position="384"/>
        <end position="449"/>
    </location>
</feature>
<dbReference type="Pfam" id="PF00575">
    <property type="entry name" value="S1"/>
    <property type="match status" value="3"/>
</dbReference>
<dbReference type="CDD" id="cd04465">
    <property type="entry name" value="S1_RPS1_repeat_ec2_hs2"/>
    <property type="match status" value="1"/>
</dbReference>
<dbReference type="AlphaFoldDB" id="A0A926DSL1"/>
<dbReference type="GO" id="GO:0019288">
    <property type="term" value="P:isopentenyl diphosphate biosynthetic process, methylerythritol 4-phosphate pathway"/>
    <property type="evidence" value="ECO:0007669"/>
    <property type="project" value="UniProtKB-UniRule"/>
</dbReference>
<dbReference type="Gene3D" id="2.40.50.140">
    <property type="entry name" value="Nucleic acid-binding proteins"/>
    <property type="match status" value="4"/>
</dbReference>
<name>A0A926DSL1_9FIRM</name>
<feature type="binding site" evidence="5">
    <location>
        <position position="125"/>
    </location>
    <ligand>
        <name>isopentenyl diphosphate</name>
        <dbReference type="ChEBI" id="CHEBI:128769"/>
    </ligand>
</feature>
<dbReference type="EC" id="1.17.7.4" evidence="5"/>
<dbReference type="PRINTS" id="PR00681">
    <property type="entry name" value="RIBOSOMALS1"/>
</dbReference>
<organism evidence="8 9">
    <name type="scientific">Bianquea renquensis</name>
    <dbReference type="NCBI Taxonomy" id="2763661"/>
    <lineage>
        <taxon>Bacteria</taxon>
        <taxon>Bacillati</taxon>
        <taxon>Bacillota</taxon>
        <taxon>Clostridia</taxon>
        <taxon>Eubacteriales</taxon>
        <taxon>Bianqueaceae</taxon>
        <taxon>Bianquea</taxon>
    </lineage>
</organism>
<keyword evidence="3 5" id="KW-0408">Iron</keyword>
<feature type="binding site" evidence="5">
    <location>
        <position position="165"/>
    </location>
    <ligand>
        <name>(2E)-4-hydroxy-3-methylbut-2-enyl diphosphate</name>
        <dbReference type="ChEBI" id="CHEBI:128753"/>
    </ligand>
</feature>
<dbReference type="Gene3D" id="3.40.1010.20">
    <property type="entry name" value="4-hydroxy-3-methylbut-2-enyl diphosphate reductase, catalytic domain"/>
    <property type="match status" value="2"/>
</dbReference>
<dbReference type="NCBIfam" id="TIGR00216">
    <property type="entry name" value="ispH_lytB"/>
    <property type="match status" value="1"/>
</dbReference>
<dbReference type="Gene3D" id="3.40.50.11270">
    <property type="match status" value="1"/>
</dbReference>
<dbReference type="Pfam" id="PF02401">
    <property type="entry name" value="LYTB"/>
    <property type="match status" value="1"/>
</dbReference>
<feature type="active site" description="Proton donor" evidence="5">
    <location>
        <position position="127"/>
    </location>
</feature>
<dbReference type="InterPro" id="IPR035104">
    <property type="entry name" value="Ribosomal_protein_S1-like"/>
</dbReference>
<dbReference type="InterPro" id="IPR003451">
    <property type="entry name" value="LytB/IspH"/>
</dbReference>
<keyword evidence="8" id="KW-0689">Ribosomal protein</keyword>
<feature type="binding site" evidence="5">
    <location>
        <position position="222"/>
    </location>
    <ligand>
        <name>(2E)-4-hydroxy-3-methylbut-2-enyl diphosphate</name>
        <dbReference type="ChEBI" id="CHEBI:128753"/>
    </ligand>
</feature>